<keyword evidence="1" id="KW-0472">Membrane</keyword>
<feature type="transmembrane region" description="Helical" evidence="1">
    <location>
        <begin position="114"/>
        <end position="134"/>
    </location>
</feature>
<evidence type="ECO:0000313" key="4">
    <source>
        <dbReference type="Proteomes" id="UP000609849"/>
    </source>
</evidence>
<comment type="caution">
    <text evidence="3">The sequence shown here is derived from an EMBL/GenBank/DDBJ whole genome shotgun (WGS) entry which is preliminary data.</text>
</comment>
<feature type="transmembrane region" description="Helical" evidence="1">
    <location>
        <begin position="289"/>
        <end position="307"/>
    </location>
</feature>
<feature type="transmembrane region" description="Helical" evidence="1">
    <location>
        <begin position="217"/>
        <end position="238"/>
    </location>
</feature>
<gene>
    <name evidence="3" type="ORF">H8923_14300</name>
</gene>
<feature type="transmembrane region" description="Helical" evidence="1">
    <location>
        <begin position="250"/>
        <end position="277"/>
    </location>
</feature>
<organism evidence="3 4">
    <name type="scientific">Romboutsia faecis</name>
    <dbReference type="NCBI Taxonomy" id="2764597"/>
    <lineage>
        <taxon>Bacteria</taxon>
        <taxon>Bacillati</taxon>
        <taxon>Bacillota</taxon>
        <taxon>Clostridia</taxon>
        <taxon>Peptostreptococcales</taxon>
        <taxon>Peptostreptococcaceae</taxon>
        <taxon>Romboutsia</taxon>
    </lineage>
</organism>
<dbReference type="InterPro" id="IPR058279">
    <property type="entry name" value="DUF7973"/>
</dbReference>
<dbReference type="Pfam" id="PF25928">
    <property type="entry name" value="DUF7973"/>
    <property type="match status" value="2"/>
</dbReference>
<evidence type="ECO:0000256" key="1">
    <source>
        <dbReference type="SAM" id="Phobius"/>
    </source>
</evidence>
<proteinExistence type="predicted"/>
<dbReference type="RefSeq" id="WP_153972613.1">
    <property type="nucleotide sequence ID" value="NZ_JACRWE010000008.1"/>
</dbReference>
<feature type="transmembrane region" description="Helical" evidence="1">
    <location>
        <begin position="140"/>
        <end position="160"/>
    </location>
</feature>
<dbReference type="Proteomes" id="UP000609849">
    <property type="component" value="Unassembled WGS sequence"/>
</dbReference>
<evidence type="ECO:0000313" key="3">
    <source>
        <dbReference type="EMBL" id="MBC5997930.1"/>
    </source>
</evidence>
<protein>
    <recommendedName>
        <fullName evidence="2">DUF7973 domain-containing protein</fullName>
    </recommendedName>
</protein>
<feature type="domain" description="DUF7973" evidence="2">
    <location>
        <begin position="221"/>
        <end position="304"/>
    </location>
</feature>
<feature type="transmembrane region" description="Helical" evidence="1">
    <location>
        <begin position="184"/>
        <end position="205"/>
    </location>
</feature>
<accession>A0ABR7JSP2</accession>
<evidence type="ECO:0000259" key="2">
    <source>
        <dbReference type="Pfam" id="PF25928"/>
    </source>
</evidence>
<keyword evidence="1" id="KW-1133">Transmembrane helix</keyword>
<dbReference type="EMBL" id="JACRWE010000008">
    <property type="protein sequence ID" value="MBC5997930.1"/>
    <property type="molecule type" value="Genomic_DNA"/>
</dbReference>
<sequence>MSILSVLAAFGGGAFGSAIGALPAFIMTGVIAVVGTAIGLGTGMDVVTGNIAFGSFFGPHIAFAGGVAAAAFAARKNNAIANGSLGGGDVAVAAPSGITNGADILYCLHGTGDASVLLVGGVFGVLGLLINHLYANVLAIPTDTVAMTVATSGLIVRFAIGKSGLTGKYEGSTPREYFPKGNAFIYNIVLGLIVGLVVCYTGTLLEEAGVSREVMQASYPGFVFAISAISLIFAQTGFTSPTTHHISITAAYALVWSGSPIIGIIVAIVAALLGEFFVKTVNSHVDSHVDPPACTIFILSLIIFMIFK</sequence>
<feature type="transmembrane region" description="Helical" evidence="1">
    <location>
        <begin position="56"/>
        <end position="74"/>
    </location>
</feature>
<feature type="domain" description="DUF7973" evidence="2">
    <location>
        <begin position="5"/>
        <end position="163"/>
    </location>
</feature>
<keyword evidence="1" id="KW-0812">Transmembrane</keyword>
<name>A0ABR7JSP2_9FIRM</name>
<reference evidence="3 4" key="1">
    <citation type="submission" date="2020-08" db="EMBL/GenBank/DDBJ databases">
        <authorList>
            <person name="Liu C."/>
            <person name="Sun Q."/>
        </authorList>
    </citation>
    <scope>NUCLEOTIDE SEQUENCE [LARGE SCALE GENOMIC DNA]</scope>
    <source>
        <strain evidence="3 4">NSJ-18</strain>
    </source>
</reference>
<keyword evidence="4" id="KW-1185">Reference proteome</keyword>